<accession>A0A183B8N7</accession>
<evidence type="ECO:0000313" key="1">
    <source>
        <dbReference type="EMBL" id="VDP92844.1"/>
    </source>
</evidence>
<evidence type="ECO:0000313" key="3">
    <source>
        <dbReference type="WBParaSite" id="ECPE_0001561201-mRNA-1"/>
    </source>
</evidence>
<proteinExistence type="predicted"/>
<name>A0A183B8N7_9TREM</name>
<protein>
    <submittedName>
        <fullName evidence="3">CheW-like domain-containing protein</fullName>
    </submittedName>
</protein>
<dbReference type="Proteomes" id="UP000272942">
    <property type="component" value="Unassembled WGS sequence"/>
</dbReference>
<evidence type="ECO:0000313" key="2">
    <source>
        <dbReference type="Proteomes" id="UP000272942"/>
    </source>
</evidence>
<sequence length="89" mass="10218">MDGIQKTPDILAITLKDVPLFDVNSMLGAQFMLNVDEATFPLINYEEMLLQMNRSIFSFGLKSMPSGQFIFMRLGDLDVLRCIREKMPR</sequence>
<reference evidence="3" key="1">
    <citation type="submission" date="2016-06" db="UniProtKB">
        <authorList>
            <consortium name="WormBaseParasite"/>
        </authorList>
    </citation>
    <scope>IDENTIFICATION</scope>
</reference>
<organism evidence="3">
    <name type="scientific">Echinostoma caproni</name>
    <dbReference type="NCBI Taxonomy" id="27848"/>
    <lineage>
        <taxon>Eukaryota</taxon>
        <taxon>Metazoa</taxon>
        <taxon>Spiralia</taxon>
        <taxon>Lophotrochozoa</taxon>
        <taxon>Platyhelminthes</taxon>
        <taxon>Trematoda</taxon>
        <taxon>Digenea</taxon>
        <taxon>Plagiorchiida</taxon>
        <taxon>Echinostomata</taxon>
        <taxon>Echinostomatoidea</taxon>
        <taxon>Echinostomatidae</taxon>
        <taxon>Echinostoma</taxon>
    </lineage>
</organism>
<keyword evidence="2" id="KW-1185">Reference proteome</keyword>
<gene>
    <name evidence="1" type="ORF">ECPE_LOCUS15572</name>
</gene>
<dbReference type="WBParaSite" id="ECPE_0001561201-mRNA-1">
    <property type="protein sequence ID" value="ECPE_0001561201-mRNA-1"/>
    <property type="gene ID" value="ECPE_0001561201"/>
</dbReference>
<dbReference type="AlphaFoldDB" id="A0A183B8N7"/>
<dbReference type="EMBL" id="UZAN01061025">
    <property type="protein sequence ID" value="VDP92844.1"/>
    <property type="molecule type" value="Genomic_DNA"/>
</dbReference>
<reference evidence="1 2" key="2">
    <citation type="submission" date="2018-11" db="EMBL/GenBank/DDBJ databases">
        <authorList>
            <consortium name="Pathogen Informatics"/>
        </authorList>
    </citation>
    <scope>NUCLEOTIDE SEQUENCE [LARGE SCALE GENOMIC DNA]</scope>
    <source>
        <strain evidence="1 2">Egypt</strain>
    </source>
</reference>